<evidence type="ECO:0000313" key="2">
    <source>
        <dbReference type="EMBL" id="KEQ61470.1"/>
    </source>
</evidence>
<evidence type="ECO:0000256" key="1">
    <source>
        <dbReference type="SAM" id="Coils"/>
    </source>
</evidence>
<dbReference type="EMBL" id="KL584838">
    <property type="protein sequence ID" value="KEQ61470.1"/>
    <property type="molecule type" value="Genomic_DNA"/>
</dbReference>
<gene>
    <name evidence="2" type="ORF">M437DRAFT_52071</name>
</gene>
<sequence length="452" mass="50877">MARPARYVSESMVAMRKAYTEWGLTGLAEEIQKLDQHYAPLVNISRLSTPVMIEHGMLLLAQIPRDMLLSILNNTLVSNFKAGKITLQDWNLIPRSVKQQREPAIYVNYYTTPDGTGLTITEYEQYLQAMEDAIQGRTTTVNGVSINIVSEVNKYYKQRTNEKGAFLTAHKTATRRDLPDFLKYQQKVVAAAKAKGAGRIRFPGEVGWAINTDSRVKTHHKLQGSAIMFRLTMCVVSVLFPHRNFELNSFALFRVVMWNHAEIGESIGSHLVNSYAGYGGFNFTTAGISVNSAIIANARLWMTVCTQYEDVIDYAHQAILADRQMFEDKVQKLEVSFHNLVMTILKYSILIEPKEEIERRQKFDKLADLEDELDNLLEQAGDDSLHIAVREETKKVNDLQRVFQKQEGEVKKCYDNLSTLAADFQLLDVAPSTIAHSSGSHSSNSGEGAQAS</sequence>
<organism evidence="2 3">
    <name type="scientific">Aureobasidium melanogenum (strain CBS 110374)</name>
    <name type="common">Aureobasidium pullulans var. melanogenum</name>
    <dbReference type="NCBI Taxonomy" id="1043003"/>
    <lineage>
        <taxon>Eukaryota</taxon>
        <taxon>Fungi</taxon>
        <taxon>Dikarya</taxon>
        <taxon>Ascomycota</taxon>
        <taxon>Pezizomycotina</taxon>
        <taxon>Dothideomycetes</taxon>
        <taxon>Dothideomycetidae</taxon>
        <taxon>Dothideales</taxon>
        <taxon>Saccotheciaceae</taxon>
        <taxon>Aureobasidium</taxon>
    </lineage>
</organism>
<proteinExistence type="predicted"/>
<keyword evidence="3" id="KW-1185">Reference proteome</keyword>
<feature type="coiled-coil region" evidence="1">
    <location>
        <begin position="359"/>
        <end position="409"/>
    </location>
</feature>
<reference evidence="2 3" key="1">
    <citation type="journal article" date="2014" name="BMC Genomics">
        <title>Genome sequencing of four Aureobasidium pullulans varieties: biotechnological potential, stress tolerance, and description of new species.</title>
        <authorList>
            <person name="Gostin Ar C."/>
            <person name="Ohm R.A."/>
            <person name="Kogej T."/>
            <person name="Sonjak S."/>
            <person name="Turk M."/>
            <person name="Zajc J."/>
            <person name="Zalar P."/>
            <person name="Grube M."/>
            <person name="Sun H."/>
            <person name="Han J."/>
            <person name="Sharma A."/>
            <person name="Chiniquy J."/>
            <person name="Ngan C.Y."/>
            <person name="Lipzen A."/>
            <person name="Barry K."/>
            <person name="Grigoriev I.V."/>
            <person name="Gunde-Cimerman N."/>
        </authorList>
    </citation>
    <scope>NUCLEOTIDE SEQUENCE [LARGE SCALE GENOMIC DNA]</scope>
    <source>
        <strain evidence="2 3">CBS 110374</strain>
    </source>
</reference>
<dbReference type="HOGENOM" id="CLU_658859_0_0_1"/>
<keyword evidence="1" id="KW-0175">Coiled coil</keyword>
<evidence type="ECO:0000313" key="3">
    <source>
        <dbReference type="Proteomes" id="UP000030672"/>
    </source>
</evidence>
<accession>A0A074VL77</accession>
<dbReference type="GeneID" id="63915668"/>
<dbReference type="AlphaFoldDB" id="A0A074VL77"/>
<protein>
    <submittedName>
        <fullName evidence="2">Uncharacterized protein</fullName>
    </submittedName>
</protein>
<dbReference type="Proteomes" id="UP000030672">
    <property type="component" value="Unassembled WGS sequence"/>
</dbReference>
<name>A0A074VL77_AURM1</name>
<dbReference type="RefSeq" id="XP_040878493.1">
    <property type="nucleotide sequence ID" value="XM_041022295.1"/>
</dbReference>